<dbReference type="EMBL" id="LNZH02000197">
    <property type="protein sequence ID" value="OCB86968.1"/>
    <property type="molecule type" value="Genomic_DNA"/>
</dbReference>
<reference evidence="1" key="1">
    <citation type="submission" date="2016-06" db="EMBL/GenBank/DDBJ databases">
        <title>Draft Genome sequence of the fungus Inonotus baumii.</title>
        <authorList>
            <person name="Zhu H."/>
            <person name="Lin W."/>
        </authorList>
    </citation>
    <scope>NUCLEOTIDE SEQUENCE</scope>
    <source>
        <strain evidence="1">821</strain>
    </source>
</reference>
<evidence type="ECO:0000313" key="1">
    <source>
        <dbReference type="EMBL" id="OCB86968.1"/>
    </source>
</evidence>
<keyword evidence="2" id="KW-1185">Reference proteome</keyword>
<protein>
    <submittedName>
        <fullName evidence="1">Uncharacterized protein</fullName>
    </submittedName>
</protein>
<proteinExistence type="predicted"/>
<accession>A0A9Q5HVW0</accession>
<gene>
    <name evidence="1" type="ORF">A7U60_g5940</name>
</gene>
<dbReference type="AlphaFoldDB" id="A0A9Q5HVW0"/>
<dbReference type="Proteomes" id="UP000757232">
    <property type="component" value="Unassembled WGS sequence"/>
</dbReference>
<comment type="caution">
    <text evidence="1">The sequence shown here is derived from an EMBL/GenBank/DDBJ whole genome shotgun (WGS) entry which is preliminary data.</text>
</comment>
<name>A0A9Q5HVW0_SANBA</name>
<dbReference type="OrthoDB" id="341421at2759"/>
<organism evidence="1 2">
    <name type="scientific">Sanghuangporus baumii</name>
    <name type="common">Phellinus baumii</name>
    <dbReference type="NCBI Taxonomy" id="108892"/>
    <lineage>
        <taxon>Eukaryota</taxon>
        <taxon>Fungi</taxon>
        <taxon>Dikarya</taxon>
        <taxon>Basidiomycota</taxon>
        <taxon>Agaricomycotina</taxon>
        <taxon>Agaricomycetes</taxon>
        <taxon>Hymenochaetales</taxon>
        <taxon>Hymenochaetaceae</taxon>
        <taxon>Sanghuangporus</taxon>
    </lineage>
</organism>
<evidence type="ECO:0000313" key="2">
    <source>
        <dbReference type="Proteomes" id="UP000757232"/>
    </source>
</evidence>
<sequence length="401" mass="45304">MVVTVERALVTDARIDHPRMASLSKDDSILILGSMGIRYPANTKLTRDTLVEKLTKAIDMTQRVTSLAPKRIDPEDLKEWREGDGTNSRTLMQIYQECSMDECAHNWFREQVTGNRNEPLGANVFSDARQTLMGIAHHYCGPHRCKIFLVEDAEQTYSITFRLLGVYSLEDSTPLVSVLYDYGPGPGLARAYDFLATRADVVPKIKATPLELKLLVKILEQNSKRVAAAFKPSRHFSERTHTRSFLLPLRALSAENIDAQLASLSHIAAKTVRFSLPEASEDQVSSMVIINKNAMPSELTKQKIWPLNEPRPENVHGSTPFIVKIQVPVLGDINGMMVYDRRRSFVGYIYPEVDPSAYARVDNLVRTKGIMGLKIYRWAKMVGDWTLDICLDVEPNEPVQW</sequence>